<proteinExistence type="predicted"/>
<evidence type="ECO:0000256" key="5">
    <source>
        <dbReference type="SAM" id="Phobius"/>
    </source>
</evidence>
<keyword evidence="7" id="KW-1185">Reference proteome</keyword>
<dbReference type="InterPro" id="IPR032808">
    <property type="entry name" value="DoxX"/>
</dbReference>
<dbReference type="Proteomes" id="UP000294257">
    <property type="component" value="Unassembled WGS sequence"/>
</dbReference>
<evidence type="ECO:0000313" key="7">
    <source>
        <dbReference type="Proteomes" id="UP000294257"/>
    </source>
</evidence>
<dbReference type="AlphaFoldDB" id="A0A4Q7L715"/>
<feature type="transmembrane region" description="Helical" evidence="5">
    <location>
        <begin position="6"/>
        <end position="31"/>
    </location>
</feature>
<comment type="subcellular location">
    <subcellularLocation>
        <location evidence="1">Membrane</location>
        <topology evidence="1">Multi-pass membrane protein</topology>
    </subcellularLocation>
</comment>
<dbReference type="RefSeq" id="WP_130342706.1">
    <property type="nucleotide sequence ID" value="NZ_SGWQ01000001.1"/>
</dbReference>
<protein>
    <submittedName>
        <fullName evidence="6">DoxX-like protein</fullName>
    </submittedName>
</protein>
<keyword evidence="4 5" id="KW-0472">Membrane</keyword>
<accession>A0A4Q7L715</accession>
<keyword evidence="3 5" id="KW-1133">Transmembrane helix</keyword>
<name>A0A4Q7L715_9PSEU</name>
<evidence type="ECO:0000256" key="2">
    <source>
        <dbReference type="ARBA" id="ARBA00022692"/>
    </source>
</evidence>
<reference evidence="6 7" key="1">
    <citation type="submission" date="2019-02" db="EMBL/GenBank/DDBJ databases">
        <title>Genomic Encyclopedia of Type Strains, Phase IV (KMG-IV): sequencing the most valuable type-strain genomes for metagenomic binning, comparative biology and taxonomic classification.</title>
        <authorList>
            <person name="Goeker M."/>
        </authorList>
    </citation>
    <scope>NUCLEOTIDE SEQUENCE [LARGE SCALE GENOMIC DNA]</scope>
    <source>
        <strain evidence="6 7">DSM 101727</strain>
    </source>
</reference>
<dbReference type="EMBL" id="SGWQ01000001">
    <property type="protein sequence ID" value="RZS45124.1"/>
    <property type="molecule type" value="Genomic_DNA"/>
</dbReference>
<feature type="transmembrane region" description="Helical" evidence="5">
    <location>
        <begin position="43"/>
        <end position="61"/>
    </location>
</feature>
<feature type="transmembrane region" description="Helical" evidence="5">
    <location>
        <begin position="67"/>
        <end position="84"/>
    </location>
</feature>
<evidence type="ECO:0000256" key="3">
    <source>
        <dbReference type="ARBA" id="ARBA00022989"/>
    </source>
</evidence>
<organism evidence="6 7">
    <name type="scientific">Herbihabitans rhizosphaerae</name>
    <dbReference type="NCBI Taxonomy" id="1872711"/>
    <lineage>
        <taxon>Bacteria</taxon>
        <taxon>Bacillati</taxon>
        <taxon>Actinomycetota</taxon>
        <taxon>Actinomycetes</taxon>
        <taxon>Pseudonocardiales</taxon>
        <taxon>Pseudonocardiaceae</taxon>
        <taxon>Herbihabitans</taxon>
    </lineage>
</organism>
<dbReference type="Pfam" id="PF13564">
    <property type="entry name" value="DoxX_2"/>
    <property type="match status" value="1"/>
</dbReference>
<dbReference type="GO" id="GO:0016020">
    <property type="term" value="C:membrane"/>
    <property type="evidence" value="ECO:0007669"/>
    <property type="project" value="UniProtKB-SubCell"/>
</dbReference>
<sequence length="117" mass="11780">MLVTSVVMSIALAVLFLALGAAKIAGVPAMATRFEHLGYDARMRTIVGALEVAAAVGLVIGVFWPPLGVAAAIGLVALLVGAVVSHRRAGDEVKEIVPAVWVGLVAAATAVLVVVAT</sequence>
<feature type="transmembrane region" description="Helical" evidence="5">
    <location>
        <begin position="96"/>
        <end position="116"/>
    </location>
</feature>
<gene>
    <name evidence="6" type="ORF">EV193_1011011</name>
</gene>
<comment type="caution">
    <text evidence="6">The sequence shown here is derived from an EMBL/GenBank/DDBJ whole genome shotgun (WGS) entry which is preliminary data.</text>
</comment>
<keyword evidence="2 5" id="KW-0812">Transmembrane</keyword>
<evidence type="ECO:0000256" key="1">
    <source>
        <dbReference type="ARBA" id="ARBA00004141"/>
    </source>
</evidence>
<evidence type="ECO:0000256" key="4">
    <source>
        <dbReference type="ARBA" id="ARBA00023136"/>
    </source>
</evidence>
<evidence type="ECO:0000313" key="6">
    <source>
        <dbReference type="EMBL" id="RZS45124.1"/>
    </source>
</evidence>